<dbReference type="RefSeq" id="WP_009164972.1">
    <property type="nucleotide sequence ID" value="NZ_ADFP01000074.1"/>
</dbReference>
<proteinExistence type="predicted"/>
<comment type="caution">
    <text evidence="1">The sequence shown here is derived from an EMBL/GenBank/DDBJ whole genome shotgun (WGS) entry which is preliminary data.</text>
</comment>
<reference evidence="1 2" key="1">
    <citation type="submission" date="2009-12" db="EMBL/GenBank/DDBJ databases">
        <authorList>
            <person name="Shrivastava S."/>
            <person name="Madupu R."/>
            <person name="Durkin A.S."/>
            <person name="Torralba M."/>
            <person name="Methe B."/>
            <person name="Sutton G.G."/>
            <person name="Strausberg R.L."/>
            <person name="Nelson K.E."/>
        </authorList>
    </citation>
    <scope>NUCLEOTIDE SEQUENCE [LARGE SCALE GENOMIC DNA]</scope>
    <source>
        <strain evidence="1 2">W5455</strain>
    </source>
</reference>
<dbReference type="EMBL" id="ADFP01000074">
    <property type="protein sequence ID" value="EFB90560.1"/>
    <property type="molecule type" value="Genomic_DNA"/>
</dbReference>
<sequence length="87" mass="10154">MFCLTHDASEKKNALALPVFFQCGLVRHDFGGCREAKFAFRISTDEKILFFCWGWYDKISSVLFLIFFCFAFEYGRTNVFAPWAEAE</sequence>
<name>A0ABP2HTA9_9BACT</name>
<keyword evidence="2" id="KW-1185">Reference proteome</keyword>
<evidence type="ECO:0000313" key="1">
    <source>
        <dbReference type="EMBL" id="EFB90560.1"/>
    </source>
</evidence>
<organism evidence="1 2">
    <name type="scientific">Pyramidobacter piscolens W5455</name>
    <dbReference type="NCBI Taxonomy" id="352165"/>
    <lineage>
        <taxon>Bacteria</taxon>
        <taxon>Thermotogati</taxon>
        <taxon>Synergistota</taxon>
        <taxon>Synergistia</taxon>
        <taxon>Synergistales</taxon>
        <taxon>Dethiosulfovibrionaceae</taxon>
        <taxon>Pyramidobacter</taxon>
    </lineage>
</organism>
<dbReference type="Proteomes" id="UP000006462">
    <property type="component" value="Unassembled WGS sequence"/>
</dbReference>
<gene>
    <name evidence="1" type="ORF">HMPREF7215_2345</name>
</gene>
<evidence type="ECO:0000313" key="2">
    <source>
        <dbReference type="Proteomes" id="UP000006462"/>
    </source>
</evidence>
<accession>A0ABP2HTA9</accession>
<protein>
    <submittedName>
        <fullName evidence="1">Uncharacterized protein</fullName>
    </submittedName>
</protein>